<evidence type="ECO:0000256" key="8">
    <source>
        <dbReference type="ARBA" id="ARBA00029996"/>
    </source>
</evidence>
<comment type="catalytic activity">
    <reaction evidence="9">
        <text>O-phospho-L-threonine + H(+) = (R)-1-aminopropan-2-yl phosphate + CO2</text>
        <dbReference type="Rhea" id="RHEA:11492"/>
        <dbReference type="ChEBI" id="CHEBI:15378"/>
        <dbReference type="ChEBI" id="CHEBI:16526"/>
        <dbReference type="ChEBI" id="CHEBI:58563"/>
        <dbReference type="ChEBI" id="CHEBI:58675"/>
        <dbReference type="EC" id="4.1.1.81"/>
    </reaction>
</comment>
<evidence type="ECO:0000256" key="4">
    <source>
        <dbReference type="ARBA" id="ARBA00012285"/>
    </source>
</evidence>
<comment type="cofactor">
    <cofactor evidence="1">
        <name>pyridoxal 5'-phosphate</name>
        <dbReference type="ChEBI" id="CHEBI:597326"/>
    </cofactor>
</comment>
<dbReference type="EC" id="4.1.1.81" evidence="4"/>
<evidence type="ECO:0000256" key="1">
    <source>
        <dbReference type="ARBA" id="ARBA00001933"/>
    </source>
</evidence>
<dbReference type="InterPro" id="IPR005860">
    <property type="entry name" value="CobD"/>
</dbReference>
<keyword evidence="12" id="KW-1185">Reference proteome</keyword>
<dbReference type="Gene3D" id="3.40.640.10">
    <property type="entry name" value="Type I PLP-dependent aspartate aminotransferase-like (Major domain)"/>
    <property type="match status" value="1"/>
</dbReference>
<gene>
    <name evidence="11" type="ORF">J2736_005786</name>
</gene>
<proteinExistence type="predicted"/>
<dbReference type="PROSITE" id="PS00105">
    <property type="entry name" value="AA_TRANSFER_CLASS_1"/>
    <property type="match status" value="1"/>
</dbReference>
<organism evidence="11 12">
    <name type="scientific">Paenibacillus qinlingensis</name>
    <dbReference type="NCBI Taxonomy" id="1837343"/>
    <lineage>
        <taxon>Bacteria</taxon>
        <taxon>Bacillati</taxon>
        <taxon>Bacillota</taxon>
        <taxon>Bacilli</taxon>
        <taxon>Bacillales</taxon>
        <taxon>Paenibacillaceae</taxon>
        <taxon>Paenibacillus</taxon>
    </lineage>
</organism>
<dbReference type="PANTHER" id="PTHR42885:SF1">
    <property type="entry name" value="THREONINE-PHOSPHATE DECARBOXYLASE"/>
    <property type="match status" value="1"/>
</dbReference>
<evidence type="ECO:0000313" key="11">
    <source>
        <dbReference type="EMBL" id="MDR6554556.1"/>
    </source>
</evidence>
<sequence>MKGMTMMLERYGHGGDLWTAEEAFNRPKEQFLDYSSNMNPLGPPDVVKEILTASWQDIVKYPDPAVRELRLCLSRKYGIDPDSILVGNGAAELIDLIIRVVKPKRTGLARPSFSEYEEAVHKTGGQVTNIPLLPQHQFELQWQDVEAALPTADLFFLGHPNNPTGKLIPQSVLTNLLQSQRKLILDEAFMDFVPQESEHSQLKLASTSHDLIVIRSMTKFYSIPGIRLGFMVAHPDLIQQLRGQQVQWSVNYLAQRIGSKVLEDTTFEQSTREWLCVEKPWLIEQLTALGLEVAQSDVNFLLFSFPDSMGIQVKQAQQHMGHQGILIRDASLFEGLNERCCRVAIRLREDNERLLQALRNMISDLSRKRV</sequence>
<feature type="domain" description="Aminotransferase class I/classII large" evidence="10">
    <location>
        <begin position="33"/>
        <end position="358"/>
    </location>
</feature>
<evidence type="ECO:0000256" key="3">
    <source>
        <dbReference type="ARBA" id="ARBA00004953"/>
    </source>
</evidence>
<evidence type="ECO:0000256" key="5">
    <source>
        <dbReference type="ARBA" id="ARBA00022573"/>
    </source>
</evidence>
<dbReference type="InterPro" id="IPR015421">
    <property type="entry name" value="PyrdxlP-dep_Trfase_major"/>
</dbReference>
<keyword evidence="6" id="KW-0663">Pyridoxal phosphate</keyword>
<name>A0ABU1P5D5_9BACL</name>
<dbReference type="CDD" id="cd00609">
    <property type="entry name" value="AAT_like"/>
    <property type="match status" value="1"/>
</dbReference>
<dbReference type="EMBL" id="JAVDSB010000017">
    <property type="protein sequence ID" value="MDR6554556.1"/>
    <property type="molecule type" value="Genomic_DNA"/>
</dbReference>
<dbReference type="InterPro" id="IPR004838">
    <property type="entry name" value="NHTrfase_class1_PyrdxlP-BS"/>
</dbReference>
<dbReference type="InterPro" id="IPR015422">
    <property type="entry name" value="PyrdxlP-dep_Trfase_small"/>
</dbReference>
<dbReference type="Gene3D" id="3.90.1150.10">
    <property type="entry name" value="Aspartate Aminotransferase, domain 1"/>
    <property type="match status" value="1"/>
</dbReference>
<comment type="function">
    <text evidence="2">Decarboxylates L-threonine-O-3-phosphate to yield (R)-1-amino-2-propanol O-2-phosphate, the precursor for the linkage between the nucleotide loop and the corrin ring in cobalamin.</text>
</comment>
<comment type="pathway">
    <text evidence="3">Cofactor biosynthesis; adenosylcobalamin biosynthesis.</text>
</comment>
<keyword evidence="5" id="KW-0169">Cobalamin biosynthesis</keyword>
<evidence type="ECO:0000256" key="9">
    <source>
        <dbReference type="ARBA" id="ARBA00048531"/>
    </source>
</evidence>
<dbReference type="NCBIfam" id="TIGR01140">
    <property type="entry name" value="L_thr_O3P_dcar"/>
    <property type="match status" value="1"/>
</dbReference>
<dbReference type="Proteomes" id="UP001267290">
    <property type="component" value="Unassembled WGS sequence"/>
</dbReference>
<comment type="caution">
    <text evidence="11">The sequence shown here is derived from an EMBL/GenBank/DDBJ whole genome shotgun (WGS) entry which is preliminary data.</text>
</comment>
<keyword evidence="7 11" id="KW-0456">Lyase</keyword>
<evidence type="ECO:0000256" key="7">
    <source>
        <dbReference type="ARBA" id="ARBA00023239"/>
    </source>
</evidence>
<evidence type="ECO:0000256" key="6">
    <source>
        <dbReference type="ARBA" id="ARBA00022898"/>
    </source>
</evidence>
<evidence type="ECO:0000313" key="12">
    <source>
        <dbReference type="Proteomes" id="UP001267290"/>
    </source>
</evidence>
<dbReference type="PANTHER" id="PTHR42885">
    <property type="entry name" value="HISTIDINOL-PHOSPHATE AMINOTRANSFERASE-RELATED"/>
    <property type="match status" value="1"/>
</dbReference>
<reference evidence="11 12" key="1">
    <citation type="submission" date="2023-07" db="EMBL/GenBank/DDBJ databases">
        <title>Sorghum-associated microbial communities from plants grown in Nebraska, USA.</title>
        <authorList>
            <person name="Schachtman D."/>
        </authorList>
    </citation>
    <scope>NUCLEOTIDE SEQUENCE [LARGE SCALE GENOMIC DNA]</scope>
    <source>
        <strain evidence="11 12">CC258</strain>
    </source>
</reference>
<dbReference type="Pfam" id="PF00155">
    <property type="entry name" value="Aminotran_1_2"/>
    <property type="match status" value="1"/>
</dbReference>
<dbReference type="SUPFAM" id="SSF53383">
    <property type="entry name" value="PLP-dependent transferases"/>
    <property type="match status" value="1"/>
</dbReference>
<dbReference type="InterPro" id="IPR004839">
    <property type="entry name" value="Aminotransferase_I/II_large"/>
</dbReference>
<protein>
    <recommendedName>
        <fullName evidence="4">threonine-phosphate decarboxylase</fullName>
        <ecNumber evidence="4">4.1.1.81</ecNumber>
    </recommendedName>
    <alternativeName>
        <fullName evidence="8">L-threonine-O-3-phosphate decarboxylase</fullName>
    </alternativeName>
</protein>
<accession>A0ABU1P5D5</accession>
<dbReference type="InterPro" id="IPR015424">
    <property type="entry name" value="PyrdxlP-dep_Trfase"/>
</dbReference>
<evidence type="ECO:0000256" key="2">
    <source>
        <dbReference type="ARBA" id="ARBA00003444"/>
    </source>
</evidence>
<evidence type="ECO:0000259" key="10">
    <source>
        <dbReference type="Pfam" id="PF00155"/>
    </source>
</evidence>
<dbReference type="GO" id="GO:0048472">
    <property type="term" value="F:threonine-phosphate decarboxylase activity"/>
    <property type="evidence" value="ECO:0007669"/>
    <property type="project" value="UniProtKB-EC"/>
</dbReference>